<protein>
    <recommendedName>
        <fullName evidence="3">NodB homology domain-containing protein</fullName>
    </recommendedName>
</protein>
<sequence length="215" mass="24961">MFRKIIIVLSIMVIFLLIYPQKSSIVSVFRMTDKPLIISKGNYGQSLIIEVSFTHEGLPEWLESLNAPYPIFMLDASWIERSPQLVELIQKKNIPTGLLGGMGKEEYNIETLKKEVGIYEKYFHQKPLWFMTRDYEYSEGLKRAMFNEEINLLSPSHIYQDGQSLNQVKGAIISIQLHEESKPNFKNITAFMQSHKFISLEENIFGYNIKSTKMP</sequence>
<reference evidence="1 2" key="1">
    <citation type="submission" date="2019-02" db="EMBL/GenBank/DDBJ databases">
        <title>Ureibacillus thermophilus.</title>
        <authorList>
            <person name="Sunny J.S."/>
            <person name="Natarajan A."/>
            <person name="Saleena L.M."/>
        </authorList>
    </citation>
    <scope>NUCLEOTIDE SEQUENCE [LARGE SCALE GENOMIC DNA]</scope>
    <source>
        <strain evidence="1 2">LM102</strain>
    </source>
</reference>
<dbReference type="Proteomes" id="UP000291151">
    <property type="component" value="Chromosome"/>
</dbReference>
<keyword evidence="2" id="KW-1185">Reference proteome</keyword>
<organism evidence="1 2">
    <name type="scientific">Ureibacillus thermophilus</name>
    <dbReference type="NCBI Taxonomy" id="367743"/>
    <lineage>
        <taxon>Bacteria</taxon>
        <taxon>Bacillati</taxon>
        <taxon>Bacillota</taxon>
        <taxon>Bacilli</taxon>
        <taxon>Bacillales</taxon>
        <taxon>Caryophanaceae</taxon>
        <taxon>Ureibacillus</taxon>
    </lineage>
</organism>
<accession>A0A4P6UTZ8</accession>
<proteinExistence type="predicted"/>
<dbReference type="AlphaFoldDB" id="A0A4P6UTZ8"/>
<evidence type="ECO:0008006" key="3">
    <source>
        <dbReference type="Google" id="ProtNLM"/>
    </source>
</evidence>
<gene>
    <name evidence="1" type="ORF">DKZ56_03515</name>
</gene>
<dbReference type="KEGG" id="uth:DKZ56_03515"/>
<evidence type="ECO:0000313" key="1">
    <source>
        <dbReference type="EMBL" id="QBK25012.1"/>
    </source>
</evidence>
<name>A0A4P6UTZ8_9BACL</name>
<evidence type="ECO:0000313" key="2">
    <source>
        <dbReference type="Proteomes" id="UP000291151"/>
    </source>
</evidence>
<dbReference type="EMBL" id="CP036528">
    <property type="protein sequence ID" value="QBK25012.1"/>
    <property type="molecule type" value="Genomic_DNA"/>
</dbReference>
<dbReference type="RefSeq" id="WP_208651327.1">
    <property type="nucleotide sequence ID" value="NZ_CP036528.1"/>
</dbReference>